<accession>A0A0C3F4A4</accession>
<evidence type="ECO:0000313" key="2">
    <source>
        <dbReference type="EMBL" id="KIM74874.1"/>
    </source>
</evidence>
<dbReference type="InParanoid" id="A0A0C3F4A4"/>
<proteinExistence type="predicted"/>
<dbReference type="EMBL" id="KN833054">
    <property type="protein sequence ID" value="KIM74874.1"/>
    <property type="molecule type" value="Genomic_DNA"/>
</dbReference>
<organism evidence="2 3">
    <name type="scientific">Piloderma croceum (strain F 1598)</name>
    <dbReference type="NCBI Taxonomy" id="765440"/>
    <lineage>
        <taxon>Eukaryota</taxon>
        <taxon>Fungi</taxon>
        <taxon>Dikarya</taxon>
        <taxon>Basidiomycota</taxon>
        <taxon>Agaricomycotina</taxon>
        <taxon>Agaricomycetes</taxon>
        <taxon>Agaricomycetidae</taxon>
        <taxon>Atheliales</taxon>
        <taxon>Atheliaceae</taxon>
        <taxon>Piloderma</taxon>
    </lineage>
</organism>
<evidence type="ECO:0000313" key="3">
    <source>
        <dbReference type="Proteomes" id="UP000054166"/>
    </source>
</evidence>
<dbReference type="Proteomes" id="UP000054166">
    <property type="component" value="Unassembled WGS sequence"/>
</dbReference>
<evidence type="ECO:0000256" key="1">
    <source>
        <dbReference type="SAM" id="SignalP"/>
    </source>
</evidence>
<name>A0A0C3F4A4_PILCF</name>
<keyword evidence="3" id="KW-1185">Reference proteome</keyword>
<protein>
    <submittedName>
        <fullName evidence="2">Uncharacterized protein</fullName>
    </submittedName>
</protein>
<dbReference type="HOGENOM" id="CLU_2740913_0_0_1"/>
<gene>
    <name evidence="2" type="ORF">PILCRDRAFT_827793</name>
</gene>
<reference evidence="2 3" key="1">
    <citation type="submission" date="2014-04" db="EMBL/GenBank/DDBJ databases">
        <authorList>
            <consortium name="DOE Joint Genome Institute"/>
            <person name="Kuo A."/>
            <person name="Tarkka M."/>
            <person name="Buscot F."/>
            <person name="Kohler A."/>
            <person name="Nagy L.G."/>
            <person name="Floudas D."/>
            <person name="Copeland A."/>
            <person name="Barry K.W."/>
            <person name="Cichocki N."/>
            <person name="Veneault-Fourrey C."/>
            <person name="LaButti K."/>
            <person name="Lindquist E.A."/>
            <person name="Lipzen A."/>
            <person name="Lundell T."/>
            <person name="Morin E."/>
            <person name="Murat C."/>
            <person name="Sun H."/>
            <person name="Tunlid A."/>
            <person name="Henrissat B."/>
            <person name="Grigoriev I.V."/>
            <person name="Hibbett D.S."/>
            <person name="Martin F."/>
            <person name="Nordberg H.P."/>
            <person name="Cantor M.N."/>
            <person name="Hua S.X."/>
        </authorList>
    </citation>
    <scope>NUCLEOTIDE SEQUENCE [LARGE SCALE GENOMIC DNA]</scope>
    <source>
        <strain evidence="2 3">F 1598</strain>
    </source>
</reference>
<keyword evidence="1" id="KW-0732">Signal</keyword>
<feature type="chain" id="PRO_5002164326" evidence="1">
    <location>
        <begin position="19"/>
        <end position="71"/>
    </location>
</feature>
<feature type="signal peptide" evidence="1">
    <location>
        <begin position="1"/>
        <end position="18"/>
    </location>
</feature>
<reference evidence="3" key="2">
    <citation type="submission" date="2015-01" db="EMBL/GenBank/DDBJ databases">
        <title>Evolutionary Origins and Diversification of the Mycorrhizal Mutualists.</title>
        <authorList>
            <consortium name="DOE Joint Genome Institute"/>
            <consortium name="Mycorrhizal Genomics Consortium"/>
            <person name="Kohler A."/>
            <person name="Kuo A."/>
            <person name="Nagy L.G."/>
            <person name="Floudas D."/>
            <person name="Copeland A."/>
            <person name="Barry K.W."/>
            <person name="Cichocki N."/>
            <person name="Veneault-Fourrey C."/>
            <person name="LaButti K."/>
            <person name="Lindquist E.A."/>
            <person name="Lipzen A."/>
            <person name="Lundell T."/>
            <person name="Morin E."/>
            <person name="Murat C."/>
            <person name="Riley R."/>
            <person name="Ohm R."/>
            <person name="Sun H."/>
            <person name="Tunlid A."/>
            <person name="Henrissat B."/>
            <person name="Grigoriev I.V."/>
            <person name="Hibbett D.S."/>
            <person name="Martin F."/>
        </authorList>
    </citation>
    <scope>NUCLEOTIDE SEQUENCE [LARGE SCALE GENOMIC DNA]</scope>
    <source>
        <strain evidence="3">F 1598</strain>
    </source>
</reference>
<dbReference type="AlphaFoldDB" id="A0A0C3F4A4"/>
<sequence>MGLLVVGTIHLPCKQVLAALWRVGVGLHWDVFPQSCVEADKVSLAECVHAYLTGMPLHRSPGVHLHPPGPN</sequence>